<dbReference type="GO" id="GO:0003677">
    <property type="term" value="F:DNA binding"/>
    <property type="evidence" value="ECO:0007669"/>
    <property type="project" value="UniProtKB-UniRule"/>
</dbReference>
<evidence type="ECO:0000313" key="7">
    <source>
        <dbReference type="EMBL" id="MFO7190720.1"/>
    </source>
</evidence>
<dbReference type="EMBL" id="QGUI02000003">
    <property type="protein sequence ID" value="MFO7190720.1"/>
    <property type="molecule type" value="Genomic_DNA"/>
</dbReference>
<evidence type="ECO:0000259" key="6">
    <source>
        <dbReference type="PROSITE" id="PS51755"/>
    </source>
</evidence>
<dbReference type="InterPro" id="IPR027417">
    <property type="entry name" value="P-loop_NTPase"/>
</dbReference>
<dbReference type="SUPFAM" id="SSF46894">
    <property type="entry name" value="C-terminal effector domain of the bipartite response regulators"/>
    <property type="match status" value="1"/>
</dbReference>
<dbReference type="AlphaFoldDB" id="A0ABD6F9L4"/>
<evidence type="ECO:0000256" key="4">
    <source>
        <dbReference type="ARBA" id="ARBA00023163"/>
    </source>
</evidence>
<dbReference type="PROSITE" id="PS51755">
    <property type="entry name" value="OMPR_PHOB"/>
    <property type="match status" value="1"/>
</dbReference>
<feature type="DNA-binding region" description="OmpR/PhoB-type" evidence="5">
    <location>
        <begin position="1"/>
        <end position="94"/>
    </location>
</feature>
<dbReference type="Gene3D" id="3.40.50.300">
    <property type="entry name" value="P-loop containing nucleotide triphosphate hydrolases"/>
    <property type="match status" value="1"/>
</dbReference>
<dbReference type="InterPro" id="IPR016032">
    <property type="entry name" value="Sig_transdc_resp-reg_C-effctor"/>
</dbReference>
<dbReference type="Gene3D" id="1.25.40.10">
    <property type="entry name" value="Tetratricopeptide repeat domain"/>
    <property type="match status" value="1"/>
</dbReference>
<dbReference type="SMART" id="SM00862">
    <property type="entry name" value="Trans_reg_C"/>
    <property type="match status" value="1"/>
</dbReference>
<keyword evidence="4" id="KW-0804">Transcription</keyword>
<dbReference type="InterPro" id="IPR042197">
    <property type="entry name" value="Apaf_helical"/>
</dbReference>
<evidence type="ECO:0000256" key="2">
    <source>
        <dbReference type="ARBA" id="ARBA00023015"/>
    </source>
</evidence>
<comment type="similarity">
    <text evidence="1">Belongs to the AfsR/DnrI/RedD regulatory family.</text>
</comment>
<evidence type="ECO:0000256" key="3">
    <source>
        <dbReference type="ARBA" id="ARBA00023125"/>
    </source>
</evidence>
<accession>A0ABD6F9L4</accession>
<dbReference type="InterPro" id="IPR011990">
    <property type="entry name" value="TPR-like_helical_dom_sf"/>
</dbReference>
<dbReference type="CDD" id="cd15831">
    <property type="entry name" value="BTAD"/>
    <property type="match status" value="1"/>
</dbReference>
<dbReference type="InterPro" id="IPR001867">
    <property type="entry name" value="OmpR/PhoB-type_DNA-bd"/>
</dbReference>
<comment type="caution">
    <text evidence="7">The sequence shown here is derived from an EMBL/GenBank/DDBJ whole genome shotgun (WGS) entry which is preliminary data.</text>
</comment>
<evidence type="ECO:0000256" key="5">
    <source>
        <dbReference type="PROSITE-ProRule" id="PRU01091"/>
    </source>
</evidence>
<proteinExistence type="inferred from homology"/>
<dbReference type="Gene3D" id="1.10.10.10">
    <property type="entry name" value="Winged helix-like DNA-binding domain superfamily/Winged helix DNA-binding domain"/>
    <property type="match status" value="1"/>
</dbReference>
<dbReference type="SUPFAM" id="SSF52540">
    <property type="entry name" value="P-loop containing nucleoside triphosphate hydrolases"/>
    <property type="match status" value="1"/>
</dbReference>
<sequence length="626" mass="67296">MEFRVLGPMEVLCDGRPVPVGGARQRAVLAAMLADANRVVSVDRLITAVWAEHPPPTARHQIRTSVSGLRKVFARVDADREIIATKPPGYALLIEPGELDAQDFLAKAAAARAAAAEGDLAGAAGTARSALALWRGPAWDGIPGEVVRAEATRLEEQRLGLLEACLDWELALGRHHEVVGELMTLASDHPLRERFHYLLMLALYRGGRQAQALEAYQRARAVFQDELGLDPSEELQQLQQAILAHDPGLTAGPAPARAVATARERGPVKRPPGHIPVQLPRDIDDFTGRGDELKRIEAIMGAENSAGRGVPVVTLTGAGGVGKSALAVRAAHRLADRFPDGLLYADLHGTGNHPVRPAELLARFLRALGVPGSAVPGSLDERAELYRNHLAGTRRLVVLDAAADEAQVRPLLPGGPGCAVLITSRSRLTALAGSEVIALDVLGTADAVEFLAAVSGRHDDVAREPETAARIVELCDGLPLALRIVGAKLAARPHWPLSRMAHRLHDEQRRLDELTHGDLSVRHTIDLSYRALDPRAQTLLRRLALLDVPDFPSWAAAAVLETGDTEAEDLLDLLTDAQLVQATGRDRAGHVRFRFPGLVRLHARERAYVDEPAERAATVERAAAGC</sequence>
<dbReference type="SMART" id="SM01043">
    <property type="entry name" value="BTAD"/>
    <property type="match status" value="1"/>
</dbReference>
<protein>
    <submittedName>
        <fullName evidence="7">BTAD domain-containing putative transcriptional regulator</fullName>
    </submittedName>
</protein>
<dbReference type="Gene3D" id="1.10.8.430">
    <property type="entry name" value="Helical domain of apoptotic protease-activating factors"/>
    <property type="match status" value="1"/>
</dbReference>
<dbReference type="Pfam" id="PF03704">
    <property type="entry name" value="BTAD"/>
    <property type="match status" value="1"/>
</dbReference>
<feature type="domain" description="OmpR/PhoB-type" evidence="6">
    <location>
        <begin position="1"/>
        <end position="94"/>
    </location>
</feature>
<dbReference type="SUPFAM" id="SSF48452">
    <property type="entry name" value="TPR-like"/>
    <property type="match status" value="1"/>
</dbReference>
<name>A0ABD6F9L4_9PSEU</name>
<reference evidence="7 8" key="1">
    <citation type="journal article" date="2021" name="BMC Genomics">
        <title>Genome-resolved metagenome and metatranscriptome analyses of thermophilic composting reveal key bacterial players and their metabolic interactions.</title>
        <authorList>
            <person name="Braga L.P.P."/>
            <person name="Pereira R.V."/>
            <person name="Martins L.F."/>
            <person name="Moura L.M.S."/>
            <person name="Sanchez F.B."/>
            <person name="Patane J.S.L."/>
            <person name="da Silva A.M."/>
            <person name="Setubal J.C."/>
        </authorList>
    </citation>
    <scope>NUCLEOTIDE SEQUENCE [LARGE SCALE GENOMIC DNA]</scope>
    <source>
        <strain evidence="7">ZC4RG45</strain>
    </source>
</reference>
<dbReference type="InterPro" id="IPR036388">
    <property type="entry name" value="WH-like_DNA-bd_sf"/>
</dbReference>
<dbReference type="InterPro" id="IPR005158">
    <property type="entry name" value="BTAD"/>
</dbReference>
<evidence type="ECO:0000313" key="8">
    <source>
        <dbReference type="Proteomes" id="UP000249324"/>
    </source>
</evidence>
<dbReference type="PRINTS" id="PR00364">
    <property type="entry name" value="DISEASERSIST"/>
</dbReference>
<dbReference type="InterPro" id="IPR051677">
    <property type="entry name" value="AfsR-DnrI-RedD_regulator"/>
</dbReference>
<evidence type="ECO:0000256" key="1">
    <source>
        <dbReference type="ARBA" id="ARBA00005820"/>
    </source>
</evidence>
<keyword evidence="2" id="KW-0805">Transcription regulation</keyword>
<dbReference type="Proteomes" id="UP000249324">
    <property type="component" value="Unassembled WGS sequence"/>
</dbReference>
<dbReference type="PANTHER" id="PTHR35807">
    <property type="entry name" value="TRANSCRIPTIONAL REGULATOR REDD-RELATED"/>
    <property type="match status" value="1"/>
</dbReference>
<dbReference type="Pfam" id="PF00486">
    <property type="entry name" value="Trans_reg_C"/>
    <property type="match status" value="1"/>
</dbReference>
<keyword evidence="3 5" id="KW-0238">DNA-binding</keyword>
<organism evidence="7 8">
    <name type="scientific">Thermocrispum agreste</name>
    <dbReference type="NCBI Taxonomy" id="37925"/>
    <lineage>
        <taxon>Bacteria</taxon>
        <taxon>Bacillati</taxon>
        <taxon>Actinomycetota</taxon>
        <taxon>Actinomycetes</taxon>
        <taxon>Pseudonocardiales</taxon>
        <taxon>Pseudonocardiaceae</taxon>
        <taxon>Thermocrispum</taxon>
    </lineage>
</organism>
<gene>
    <name evidence="7" type="ORF">DIU77_000535</name>
</gene>
<dbReference type="PANTHER" id="PTHR35807:SF1">
    <property type="entry name" value="TRANSCRIPTIONAL REGULATOR REDD"/>
    <property type="match status" value="1"/>
</dbReference>